<dbReference type="Gene3D" id="3.40.50.880">
    <property type="match status" value="1"/>
</dbReference>
<evidence type="ECO:0000313" key="5">
    <source>
        <dbReference type="Proteomes" id="UP000248146"/>
    </source>
</evidence>
<dbReference type="InterPro" id="IPR009057">
    <property type="entry name" value="Homeodomain-like_sf"/>
</dbReference>
<reference evidence="4 5" key="1">
    <citation type="submission" date="2018-06" db="EMBL/GenBank/DDBJ databases">
        <title>Pseudomonas diversity within urban Lake Michigan freshwaters.</title>
        <authorList>
            <person name="Batrich M."/>
            <person name="Hatzopoulos T."/>
            <person name="Putonti C."/>
        </authorList>
    </citation>
    <scope>NUCLEOTIDE SEQUENCE [LARGE SCALE GENOMIC DNA]</scope>
    <source>
        <strain evidence="4 5">MB-090714</strain>
    </source>
</reference>
<keyword evidence="1" id="KW-0805">Transcription regulation</keyword>
<dbReference type="SUPFAM" id="SSF52317">
    <property type="entry name" value="Class I glutamine amidotransferase-like"/>
    <property type="match status" value="1"/>
</dbReference>
<name>A0A2V4LXH2_AQUAC</name>
<dbReference type="InterPro" id="IPR029062">
    <property type="entry name" value="Class_I_gatase-like"/>
</dbReference>
<evidence type="ECO:0000256" key="1">
    <source>
        <dbReference type="ARBA" id="ARBA00023015"/>
    </source>
</evidence>
<dbReference type="SUPFAM" id="SSF46689">
    <property type="entry name" value="Homeodomain-like"/>
    <property type="match status" value="2"/>
</dbReference>
<sequence length="324" mass="35230">MPDLRFLLLPLPEFALLPFGGFLDKLRFSADDEDYSRQRYCAWTLLGLAPGHVTSSSGAAVRIEATPADVQLAEHDYLVLFGGRAAEATAALAPLYRPLLQQAVRAGVKLVAIDNAVFLLAACGLLDGHRVAVHWRHAAEFRAAFPRVSLARERLYCLDGARISCAGGTAAIDLAVELLARGSGRTRALKGLADMLVDETRSGEHSLRSLDTTLASARHVDRAIALMRHGLAGGSVEQLAAGIGLSRRQLDRLFRASQGMTAHEYWQELRLQHVRWRLLNSSHGLALLADEIGASDASHLGRLFRQRFGSSPAAFRRQARAAEA</sequence>
<dbReference type="GO" id="GO:0043565">
    <property type="term" value="F:sequence-specific DNA binding"/>
    <property type="evidence" value="ECO:0007669"/>
    <property type="project" value="InterPro"/>
</dbReference>
<dbReference type="GO" id="GO:0003700">
    <property type="term" value="F:DNA-binding transcription factor activity"/>
    <property type="evidence" value="ECO:0007669"/>
    <property type="project" value="InterPro"/>
</dbReference>
<dbReference type="OrthoDB" id="6057514at2"/>
<proteinExistence type="predicted"/>
<keyword evidence="2" id="KW-0804">Transcription</keyword>
<dbReference type="RefSeq" id="WP_110682197.1">
    <property type="nucleotide sequence ID" value="NZ_QJRX01000004.1"/>
</dbReference>
<dbReference type="SMART" id="SM00342">
    <property type="entry name" value="HTH_ARAC"/>
    <property type="match status" value="1"/>
</dbReference>
<dbReference type="EMBL" id="QJRX01000004">
    <property type="protein sequence ID" value="PYC25847.1"/>
    <property type="molecule type" value="Genomic_DNA"/>
</dbReference>
<gene>
    <name evidence="4" type="ORF">DMO17_09260</name>
</gene>
<feature type="domain" description="HTH araC/xylS-type" evidence="3">
    <location>
        <begin position="221"/>
        <end position="318"/>
    </location>
</feature>
<dbReference type="InterPro" id="IPR052158">
    <property type="entry name" value="INH-QAR"/>
</dbReference>
<evidence type="ECO:0000259" key="3">
    <source>
        <dbReference type="PROSITE" id="PS01124"/>
    </source>
</evidence>
<dbReference type="InterPro" id="IPR002818">
    <property type="entry name" value="DJ-1/PfpI"/>
</dbReference>
<protein>
    <submittedName>
        <fullName evidence="4">AraC family transcriptional regulator</fullName>
    </submittedName>
</protein>
<dbReference type="Gene3D" id="1.10.10.60">
    <property type="entry name" value="Homeodomain-like"/>
    <property type="match status" value="1"/>
</dbReference>
<dbReference type="InterPro" id="IPR018060">
    <property type="entry name" value="HTH_AraC"/>
</dbReference>
<dbReference type="AlphaFoldDB" id="A0A2V4LXH2"/>
<dbReference type="PANTHER" id="PTHR43130:SF3">
    <property type="entry name" value="HTH-TYPE TRANSCRIPTIONAL REGULATOR RV1931C"/>
    <property type="match status" value="1"/>
</dbReference>
<dbReference type="Pfam" id="PF12833">
    <property type="entry name" value="HTH_18"/>
    <property type="match status" value="1"/>
</dbReference>
<dbReference type="Proteomes" id="UP000248146">
    <property type="component" value="Unassembled WGS sequence"/>
</dbReference>
<accession>A0A2V4LXH2</accession>
<dbReference type="Pfam" id="PF01965">
    <property type="entry name" value="DJ-1_PfpI"/>
    <property type="match status" value="1"/>
</dbReference>
<evidence type="ECO:0000256" key="2">
    <source>
        <dbReference type="ARBA" id="ARBA00023163"/>
    </source>
</evidence>
<dbReference type="PROSITE" id="PS01124">
    <property type="entry name" value="HTH_ARAC_FAMILY_2"/>
    <property type="match status" value="1"/>
</dbReference>
<dbReference type="CDD" id="cd03136">
    <property type="entry name" value="GATase1_AraC_ArgR_like"/>
    <property type="match status" value="1"/>
</dbReference>
<evidence type="ECO:0000313" key="4">
    <source>
        <dbReference type="EMBL" id="PYC25847.1"/>
    </source>
</evidence>
<comment type="caution">
    <text evidence="4">The sequence shown here is derived from an EMBL/GenBank/DDBJ whole genome shotgun (WGS) entry which is preliminary data.</text>
</comment>
<organism evidence="4 5">
    <name type="scientific">Aquipseudomonas alcaligenes</name>
    <name type="common">Pseudomonas alcaligenes</name>
    <dbReference type="NCBI Taxonomy" id="43263"/>
    <lineage>
        <taxon>Bacteria</taxon>
        <taxon>Pseudomonadati</taxon>
        <taxon>Pseudomonadota</taxon>
        <taxon>Gammaproteobacteria</taxon>
        <taxon>Pseudomonadales</taxon>
        <taxon>Pseudomonadaceae</taxon>
        <taxon>Aquipseudomonas</taxon>
    </lineage>
</organism>
<dbReference type="PANTHER" id="PTHR43130">
    <property type="entry name" value="ARAC-FAMILY TRANSCRIPTIONAL REGULATOR"/>
    <property type="match status" value="1"/>
</dbReference>